<gene>
    <name evidence="7" type="ORF">Ocin01_06123</name>
</gene>
<dbReference type="GO" id="GO:0051307">
    <property type="term" value="P:meiotic chromosome separation"/>
    <property type="evidence" value="ECO:0007669"/>
    <property type="project" value="TreeGrafter"/>
</dbReference>
<reference evidence="7 8" key="1">
    <citation type="journal article" date="2016" name="Genome Biol. Evol.">
        <title>Gene Family Evolution Reflects Adaptation to Soil Environmental Stressors in the Genome of the Collembolan Orchesella cincta.</title>
        <authorList>
            <person name="Faddeeva-Vakhrusheva A."/>
            <person name="Derks M.F."/>
            <person name="Anvar S.Y."/>
            <person name="Agamennone V."/>
            <person name="Suring W."/>
            <person name="Smit S."/>
            <person name="van Straalen N.M."/>
            <person name="Roelofs D."/>
        </authorList>
    </citation>
    <scope>NUCLEOTIDE SEQUENCE [LARGE SCALE GENOMIC DNA]</scope>
    <source>
        <tissue evidence="7">Mixed pool</tissue>
    </source>
</reference>
<feature type="region of interest" description="Disordered" evidence="5">
    <location>
        <begin position="116"/>
        <end position="141"/>
    </location>
</feature>
<evidence type="ECO:0000256" key="3">
    <source>
        <dbReference type="ARBA" id="ARBA00022801"/>
    </source>
</evidence>
<dbReference type="OrthoDB" id="10255632at2759"/>
<dbReference type="Proteomes" id="UP000094527">
    <property type="component" value="Unassembled WGS sequence"/>
</dbReference>
<dbReference type="PANTHER" id="PTHR12792">
    <property type="entry name" value="EXTRA SPINDLE POLES 1-RELATED"/>
    <property type="match status" value="1"/>
</dbReference>
<accession>A0A1D2N644</accession>
<dbReference type="GO" id="GO:0004197">
    <property type="term" value="F:cysteine-type endopeptidase activity"/>
    <property type="evidence" value="ECO:0007669"/>
    <property type="project" value="InterPro"/>
</dbReference>
<keyword evidence="3" id="KW-0378">Hydrolase</keyword>
<feature type="domain" description="Peptidase C50" evidence="6">
    <location>
        <begin position="677"/>
        <end position="772"/>
    </location>
</feature>
<sequence>MTRTGKKETSRAETNCPQPTKLTSRSRGGGDTAKIDKLIKNMPRDVLHPSTLQPCKFETTKDGSHSRNVAASKIGLGPVMFNLKPHHYYNSKKTSGEYDGLMDYYRKKYPDVAKHFGTDKGVRPSEVDTVEETPKKTGDPLLEGMEKLSIYDEEKMVTEKSKEKAPPQEQKGVMREAFKKLVEQKNAFEAGQSITTVILEKKKTFKKSSSAVRKAGVRNWKSPEGEELHSGLLRNLFSWGLSTSTRWKEVEDRVAKWVSMSKEGGANPHKVTAEEIAEQLNITMEDMKCLQFHKDLRKVVEVMRHHVCHSTLPWLANLGALSELQNGNRIGATIYAAESQGTFLHSEIIDKHICYISRNEDSTSTVGHRSSFSTKAELFRKQIHDTTSFITDLSRANDTSAFTKAISTFNPDWNIIQITALIQGKNRFGLDLYGRRQIPQLLLSALASVPGEKERCSYTTFCADPTVYEGSLMRLGLMEEFQKILDRNLVISDDSIVISRKNYWEERNKHNLAMQGVIQAMEEEWIGPWTFLLPGHTTHRDIQTKICSKVVNPAAKKYKLNSTQKLLLYKLTENYKYLHRNTASGLETVVSFILNVSEIDVSNSLCVKIREIGLEVPREDRHPTILIIDQDLEIYPWESMPSLASTDASRMPSLNLIRSNYNFVTSLRPSYPSIVDSDSCTFVLNPDGTLPNVQKRLEKYFVDHKTWLPVIGRPPATKEIQECLENQHIFLYNGHGAGSNFYPDYAVQKLICRAVPLLMGCASAQAHYAVPRVYGSSTIHSYFIAGCPSVVGYLWEVTDAECDRVTVDLIERWLPNKDVRPPQILYFDPEAKREREKCLSTAMRLSRKAATQYLTQCAIVCYGLPINTQD</sequence>
<dbReference type="AlphaFoldDB" id="A0A1D2N644"/>
<comment type="catalytic activity">
    <reaction evidence="1">
        <text>All bonds known to be hydrolyzed by this endopeptidase have arginine in P1 and an acidic residue in P4. P6 is often occupied by an acidic residue or by a hydroxy-amino-acid residue, the phosphorylation of which enhances cleavage.</text>
        <dbReference type="EC" id="3.4.22.49"/>
    </reaction>
</comment>
<dbReference type="GO" id="GO:0005634">
    <property type="term" value="C:nucleus"/>
    <property type="evidence" value="ECO:0007669"/>
    <property type="project" value="InterPro"/>
</dbReference>
<evidence type="ECO:0000256" key="1">
    <source>
        <dbReference type="ARBA" id="ARBA00000451"/>
    </source>
</evidence>
<dbReference type="GO" id="GO:0072686">
    <property type="term" value="C:mitotic spindle"/>
    <property type="evidence" value="ECO:0007669"/>
    <property type="project" value="TreeGrafter"/>
</dbReference>
<dbReference type="Pfam" id="PF03568">
    <property type="entry name" value="Separin_C"/>
    <property type="match status" value="1"/>
</dbReference>
<dbReference type="EMBL" id="LJIJ01000200">
    <property type="protein sequence ID" value="ODN00545.1"/>
    <property type="molecule type" value="Genomic_DNA"/>
</dbReference>
<evidence type="ECO:0000256" key="5">
    <source>
        <dbReference type="SAM" id="MobiDB-lite"/>
    </source>
</evidence>
<dbReference type="GO" id="GO:0005737">
    <property type="term" value="C:cytoplasm"/>
    <property type="evidence" value="ECO:0007669"/>
    <property type="project" value="TreeGrafter"/>
</dbReference>
<comment type="caution">
    <text evidence="7">The sequence shown here is derived from an EMBL/GenBank/DDBJ whole genome shotgun (WGS) entry which is preliminary data.</text>
</comment>
<evidence type="ECO:0000256" key="2">
    <source>
        <dbReference type="ARBA" id="ARBA00012489"/>
    </source>
</evidence>
<evidence type="ECO:0000256" key="4">
    <source>
        <dbReference type="ARBA" id="ARBA00022829"/>
    </source>
</evidence>
<feature type="compositionally biased region" description="Polar residues" evidence="5">
    <location>
        <begin position="12"/>
        <end position="26"/>
    </location>
</feature>
<evidence type="ECO:0000313" key="8">
    <source>
        <dbReference type="Proteomes" id="UP000094527"/>
    </source>
</evidence>
<dbReference type="InterPro" id="IPR005314">
    <property type="entry name" value="Peptidase_C50"/>
</dbReference>
<protein>
    <recommendedName>
        <fullName evidence="2">separase</fullName>
        <ecNumber evidence="2">3.4.22.49</ecNumber>
    </recommendedName>
</protein>
<evidence type="ECO:0000259" key="6">
    <source>
        <dbReference type="PROSITE" id="PS51700"/>
    </source>
</evidence>
<name>A0A1D2N644_ORCCI</name>
<feature type="region of interest" description="Disordered" evidence="5">
    <location>
        <begin position="1"/>
        <end position="35"/>
    </location>
</feature>
<dbReference type="STRING" id="48709.A0A1D2N644"/>
<evidence type="ECO:0000313" key="7">
    <source>
        <dbReference type="EMBL" id="ODN00545.1"/>
    </source>
</evidence>
<keyword evidence="4" id="KW-0159">Chromosome partition</keyword>
<keyword evidence="8" id="KW-1185">Reference proteome</keyword>
<dbReference type="PROSITE" id="PS51700">
    <property type="entry name" value="SEPARIN"/>
    <property type="match status" value="1"/>
</dbReference>
<dbReference type="EC" id="3.4.22.49" evidence="2"/>
<proteinExistence type="predicted"/>
<dbReference type="GO" id="GO:0006508">
    <property type="term" value="P:proteolysis"/>
    <property type="evidence" value="ECO:0007669"/>
    <property type="project" value="InterPro"/>
</dbReference>
<dbReference type="InterPro" id="IPR030397">
    <property type="entry name" value="SEPARIN_core_dom"/>
</dbReference>
<organism evidence="7 8">
    <name type="scientific">Orchesella cincta</name>
    <name type="common">Springtail</name>
    <name type="synonym">Podura cincta</name>
    <dbReference type="NCBI Taxonomy" id="48709"/>
    <lineage>
        <taxon>Eukaryota</taxon>
        <taxon>Metazoa</taxon>
        <taxon>Ecdysozoa</taxon>
        <taxon>Arthropoda</taxon>
        <taxon>Hexapoda</taxon>
        <taxon>Collembola</taxon>
        <taxon>Entomobryomorpha</taxon>
        <taxon>Entomobryoidea</taxon>
        <taxon>Orchesellidae</taxon>
        <taxon>Orchesellinae</taxon>
        <taxon>Orchesella</taxon>
    </lineage>
</organism>
<feature type="compositionally biased region" description="Basic and acidic residues" evidence="5">
    <location>
        <begin position="1"/>
        <end position="11"/>
    </location>
</feature>
<dbReference type="PANTHER" id="PTHR12792:SF0">
    <property type="entry name" value="SEPARIN"/>
    <property type="match status" value="1"/>
</dbReference>